<dbReference type="Pfam" id="PF02645">
    <property type="entry name" value="DegV"/>
    <property type="match status" value="1"/>
</dbReference>
<reference evidence="3" key="1">
    <citation type="journal article" date="2016" name="Genome Announc.">
        <title>Complete genome sequence of Alkaliphilus metalliredigens strain QYMF, an alkaliphilic and metal-reducing bacterium isolated from borax-contaminated leachate ponds.</title>
        <authorList>
            <person name="Hwang C."/>
            <person name="Copeland A."/>
            <person name="Lucas S."/>
            <person name="Lapidus A."/>
            <person name="Barry K."/>
            <person name="Detter J.C."/>
            <person name="Glavina Del Rio T."/>
            <person name="Hammon N."/>
            <person name="Israni S."/>
            <person name="Dalin E."/>
            <person name="Tice H."/>
            <person name="Pitluck S."/>
            <person name="Chertkov O."/>
            <person name="Brettin T."/>
            <person name="Bruce D."/>
            <person name="Han C."/>
            <person name="Schmutz J."/>
            <person name="Larimer F."/>
            <person name="Land M.L."/>
            <person name="Hauser L."/>
            <person name="Kyrpides N."/>
            <person name="Mikhailova N."/>
            <person name="Ye Q."/>
            <person name="Zhou J."/>
            <person name="Richardson P."/>
            <person name="Fields M.W."/>
        </authorList>
    </citation>
    <scope>NUCLEOTIDE SEQUENCE [LARGE SCALE GENOMIC DNA]</scope>
    <source>
        <strain evidence="3">QYMF</strain>
    </source>
</reference>
<keyword evidence="3" id="KW-1185">Reference proteome</keyword>
<dbReference type="AlphaFoldDB" id="A6TU61"/>
<dbReference type="STRING" id="293826.Amet_3607"/>
<gene>
    <name evidence="2" type="ordered locus">Amet_3607</name>
</gene>
<dbReference type="PANTHER" id="PTHR33434:SF2">
    <property type="entry name" value="FATTY ACID-BINDING PROTEIN TM_1468"/>
    <property type="match status" value="1"/>
</dbReference>
<dbReference type="Proteomes" id="UP000001572">
    <property type="component" value="Chromosome"/>
</dbReference>
<dbReference type="OrthoDB" id="9780216at2"/>
<sequence length="282" mass="31281">MNLIKIITDSTSDLPLSLLEKEKIPVIPLYISFDDHTYRDGIDMTPAVLYDKVKATKALPKTAAPSPVDFRNVFESYIDQGMDILYIGLSSKLSSTIQNARIAASEFPEGRIEVIDSLNLSAGIGLLVIEALDLVKTEKPLHEVATEIRHLIPKVTTYFAVDSLDYLHKGGRCSAASNFFGSILKIRPILKVDGGKILLDQKVRGKRERLIKAMLDRIYADQEKLNPKRVIINHSFCPKDAGYLKSELEKTLDIEEILMTTAGCVISSHCGPGTFSIVYSLK</sequence>
<dbReference type="PANTHER" id="PTHR33434">
    <property type="entry name" value="DEGV DOMAIN-CONTAINING PROTEIN DR_1986-RELATED"/>
    <property type="match status" value="1"/>
</dbReference>
<dbReference type="PROSITE" id="PS51482">
    <property type="entry name" value="DEGV"/>
    <property type="match status" value="1"/>
</dbReference>
<proteinExistence type="predicted"/>
<accession>A6TU61</accession>
<name>A6TU61_ALKMQ</name>
<dbReference type="Gene3D" id="3.40.50.10170">
    <property type="match status" value="1"/>
</dbReference>
<dbReference type="HOGENOM" id="CLU_048251_4_2_9"/>
<organism evidence="2 3">
    <name type="scientific">Alkaliphilus metalliredigens (strain QYMF)</name>
    <dbReference type="NCBI Taxonomy" id="293826"/>
    <lineage>
        <taxon>Bacteria</taxon>
        <taxon>Bacillati</taxon>
        <taxon>Bacillota</taxon>
        <taxon>Clostridia</taxon>
        <taxon>Peptostreptococcales</taxon>
        <taxon>Natronincolaceae</taxon>
        <taxon>Alkaliphilus</taxon>
    </lineage>
</organism>
<evidence type="ECO:0000256" key="1">
    <source>
        <dbReference type="ARBA" id="ARBA00023121"/>
    </source>
</evidence>
<keyword evidence="1" id="KW-0446">Lipid-binding</keyword>
<dbReference type="eggNOG" id="COG1307">
    <property type="taxonomic scope" value="Bacteria"/>
</dbReference>
<dbReference type="KEGG" id="amt:Amet_3607"/>
<dbReference type="InterPro" id="IPR043168">
    <property type="entry name" value="DegV_C"/>
</dbReference>
<dbReference type="Gene3D" id="3.30.1180.10">
    <property type="match status" value="1"/>
</dbReference>
<protein>
    <submittedName>
        <fullName evidence="2">DegV family protein</fullName>
    </submittedName>
</protein>
<dbReference type="GO" id="GO:0008289">
    <property type="term" value="F:lipid binding"/>
    <property type="evidence" value="ECO:0007669"/>
    <property type="project" value="UniProtKB-KW"/>
</dbReference>
<dbReference type="InterPro" id="IPR050270">
    <property type="entry name" value="DegV_domain_contain"/>
</dbReference>
<dbReference type="RefSeq" id="WP_012064689.1">
    <property type="nucleotide sequence ID" value="NC_009633.1"/>
</dbReference>
<dbReference type="InterPro" id="IPR003797">
    <property type="entry name" value="DegV"/>
</dbReference>
<dbReference type="EMBL" id="CP000724">
    <property type="protein sequence ID" value="ABR49729.1"/>
    <property type="molecule type" value="Genomic_DNA"/>
</dbReference>
<evidence type="ECO:0000313" key="3">
    <source>
        <dbReference type="Proteomes" id="UP000001572"/>
    </source>
</evidence>
<dbReference type="SUPFAM" id="SSF82549">
    <property type="entry name" value="DAK1/DegV-like"/>
    <property type="match status" value="1"/>
</dbReference>
<evidence type="ECO:0000313" key="2">
    <source>
        <dbReference type="EMBL" id="ABR49729.1"/>
    </source>
</evidence>
<dbReference type="NCBIfam" id="TIGR00762">
    <property type="entry name" value="DegV"/>
    <property type="match status" value="1"/>
</dbReference>